<evidence type="ECO:0000313" key="2">
    <source>
        <dbReference type="EMBL" id="RZM76891.1"/>
    </source>
</evidence>
<dbReference type="Pfam" id="PF07369">
    <property type="entry name" value="DUF1488"/>
    <property type="match status" value="1"/>
</dbReference>
<evidence type="ECO:0000313" key="5">
    <source>
        <dbReference type="Proteomes" id="UP000310249"/>
    </source>
</evidence>
<dbReference type="AlphaFoldDB" id="A0A4Q7E837"/>
<dbReference type="Proteomes" id="UP000310249">
    <property type="component" value="Unassembled WGS sequence"/>
</dbReference>
<comment type="caution">
    <text evidence="2">The sequence shown here is derived from an EMBL/GenBank/DDBJ whole genome shotgun (WGS) entry which is preliminary data.</text>
</comment>
<reference evidence="3" key="4">
    <citation type="submission" date="2019-09" db="EMBL/GenBank/DDBJ databases">
        <title>Co-occurence of chitin degradation, pigmentation and bioactivity in marine Pseudoalteromonas.</title>
        <authorList>
            <person name="Sonnenschein E.C."/>
            <person name="Bech P.K."/>
        </authorList>
    </citation>
    <scope>NUCLEOTIDE SEQUENCE</scope>
    <source>
        <strain evidence="3">S2676</strain>
    </source>
</reference>
<reference evidence="3 5" key="2">
    <citation type="submission" date="2018-01" db="EMBL/GenBank/DDBJ databases">
        <authorList>
            <person name="Paulsen S."/>
            <person name="Gram L.K."/>
        </authorList>
    </citation>
    <scope>NUCLEOTIDE SEQUENCE [LARGE SCALE GENOMIC DNA]</scope>
    <source>
        <strain evidence="3 5">S2676</strain>
    </source>
</reference>
<proteinExistence type="predicted"/>
<dbReference type="SUPFAM" id="SSF160272">
    <property type="entry name" value="Shew3726-like"/>
    <property type="match status" value="1"/>
</dbReference>
<evidence type="ECO:0000313" key="3">
    <source>
        <dbReference type="EMBL" id="TMP26640.1"/>
    </source>
</evidence>
<dbReference type="RefSeq" id="WP_130245879.1">
    <property type="nucleotide sequence ID" value="NZ_PNCH01000009.1"/>
</dbReference>
<feature type="transmembrane region" description="Helical" evidence="1">
    <location>
        <begin position="20"/>
        <end position="39"/>
    </location>
</feature>
<evidence type="ECO:0000256" key="1">
    <source>
        <dbReference type="SAM" id="Phobius"/>
    </source>
</evidence>
<keyword evidence="1" id="KW-0812">Transmembrane</keyword>
<evidence type="ECO:0000313" key="4">
    <source>
        <dbReference type="Proteomes" id="UP000292345"/>
    </source>
</evidence>
<dbReference type="EMBL" id="PPUZ01000047">
    <property type="protein sequence ID" value="RZM76891.1"/>
    <property type="molecule type" value="Genomic_DNA"/>
</dbReference>
<reference evidence="5" key="3">
    <citation type="submission" date="2019-06" db="EMBL/GenBank/DDBJ databases">
        <title>Co-occurence of chitin degradation, pigmentation and bioactivity in marine Pseudoalteromonas.</title>
        <authorList>
            <person name="Sonnenschein E.C."/>
            <person name="Bech P.K."/>
        </authorList>
    </citation>
    <scope>NUCLEOTIDE SEQUENCE [LARGE SCALE GENOMIC DNA]</scope>
    <source>
        <strain evidence="5">S2676</strain>
    </source>
</reference>
<gene>
    <name evidence="2" type="ORF">C3B51_17460</name>
    <name evidence="3" type="ORF">CWB99_18445</name>
</gene>
<dbReference type="InterPro" id="IPR009962">
    <property type="entry name" value="DUF1488"/>
</dbReference>
<dbReference type="EMBL" id="PNCI01000043">
    <property type="protein sequence ID" value="TMP26640.1"/>
    <property type="molecule type" value="Genomic_DNA"/>
</dbReference>
<protein>
    <submittedName>
        <fullName evidence="2">DUF1488 domain-containing protein</fullName>
    </submittedName>
</protein>
<name>A0A4Q7E837_9GAMM</name>
<keyword evidence="1" id="KW-0472">Membrane</keyword>
<dbReference type="OrthoDB" id="6465020at2"/>
<sequence length="79" mass="8988">MNQQILINDDIHFDDTRNCLVFTAMVSGMLVSCVIATALPRELALTHFKAHQFDYEMQAEQLIEDEAYSAQGEIELVQL</sequence>
<reference evidence="2 4" key="1">
    <citation type="submission" date="2018-01" db="EMBL/GenBank/DDBJ databases">
        <title>Co-occurrence of chitin degradation, pigmentation and bioactivity in marine Pseudoalteromonas.</title>
        <authorList>
            <person name="Paulsen S."/>
            <person name="Gram L."/>
            <person name="Machado H."/>
        </authorList>
    </citation>
    <scope>NUCLEOTIDE SEQUENCE [LARGE SCALE GENOMIC DNA]</scope>
    <source>
        <strain evidence="2 4">S1946</strain>
    </source>
</reference>
<accession>A0A4Q7E837</accession>
<dbReference type="InterPro" id="IPR036692">
    <property type="entry name" value="Shew3726-like_sf"/>
</dbReference>
<keyword evidence="1" id="KW-1133">Transmembrane helix</keyword>
<organism evidence="2 4">
    <name type="scientific">Pseudoalteromonas rubra</name>
    <dbReference type="NCBI Taxonomy" id="43658"/>
    <lineage>
        <taxon>Bacteria</taxon>
        <taxon>Pseudomonadati</taxon>
        <taxon>Pseudomonadota</taxon>
        <taxon>Gammaproteobacteria</taxon>
        <taxon>Alteromonadales</taxon>
        <taxon>Pseudoalteromonadaceae</taxon>
        <taxon>Pseudoalteromonas</taxon>
    </lineage>
</organism>
<dbReference type="Gene3D" id="3.30.160.140">
    <property type="entry name" value="Shew3726-like"/>
    <property type="match status" value="1"/>
</dbReference>
<dbReference type="Proteomes" id="UP000292345">
    <property type="component" value="Unassembled WGS sequence"/>
</dbReference>